<feature type="domain" description="CusB-like beta-barrel" evidence="3">
    <location>
        <begin position="200"/>
        <end position="270"/>
    </location>
</feature>
<dbReference type="GO" id="GO:0015562">
    <property type="term" value="F:efflux transmembrane transporter activity"/>
    <property type="evidence" value="ECO:0007669"/>
    <property type="project" value="TreeGrafter"/>
</dbReference>
<evidence type="ECO:0000313" key="5">
    <source>
        <dbReference type="EMBL" id="SHH23363.1"/>
    </source>
</evidence>
<evidence type="ECO:0000256" key="1">
    <source>
        <dbReference type="ARBA" id="ARBA00009477"/>
    </source>
</evidence>
<protein>
    <submittedName>
        <fullName evidence="5">Membrane fusion protein, multidrug efflux system</fullName>
    </submittedName>
</protein>
<dbReference type="Gene3D" id="2.40.420.20">
    <property type="match status" value="1"/>
</dbReference>
<reference evidence="5 6" key="1">
    <citation type="submission" date="2016-11" db="EMBL/GenBank/DDBJ databases">
        <authorList>
            <person name="Jaros S."/>
            <person name="Januszkiewicz K."/>
            <person name="Wedrychowicz H."/>
        </authorList>
    </citation>
    <scope>NUCLEOTIDE SEQUENCE [LARGE SCALE GENOMIC DNA]</scope>
    <source>
        <strain evidence="5 6">DSM 16917</strain>
    </source>
</reference>
<dbReference type="OrthoDB" id="9806939at2"/>
<organism evidence="5 6">
    <name type="scientific">Ferrimonas marina</name>
    <dbReference type="NCBI Taxonomy" id="299255"/>
    <lineage>
        <taxon>Bacteria</taxon>
        <taxon>Pseudomonadati</taxon>
        <taxon>Pseudomonadota</taxon>
        <taxon>Gammaproteobacteria</taxon>
        <taxon>Alteromonadales</taxon>
        <taxon>Ferrimonadaceae</taxon>
        <taxon>Ferrimonas</taxon>
    </lineage>
</organism>
<dbReference type="Proteomes" id="UP000184268">
    <property type="component" value="Unassembled WGS sequence"/>
</dbReference>
<evidence type="ECO:0000259" key="4">
    <source>
        <dbReference type="Pfam" id="PF25989"/>
    </source>
</evidence>
<dbReference type="Pfam" id="PF25989">
    <property type="entry name" value="YknX_C"/>
    <property type="match status" value="1"/>
</dbReference>
<dbReference type="Gene3D" id="1.10.287.470">
    <property type="entry name" value="Helix hairpin bin"/>
    <property type="match status" value="1"/>
</dbReference>
<dbReference type="PANTHER" id="PTHR30469">
    <property type="entry name" value="MULTIDRUG RESISTANCE PROTEIN MDTA"/>
    <property type="match status" value="1"/>
</dbReference>
<keyword evidence="2" id="KW-0175">Coiled coil</keyword>
<gene>
    <name evidence="5" type="ORF">SAMN02745129_1549</name>
</gene>
<evidence type="ECO:0000313" key="6">
    <source>
        <dbReference type="Proteomes" id="UP000184268"/>
    </source>
</evidence>
<dbReference type="FunFam" id="2.40.30.170:FF:000010">
    <property type="entry name" value="Efflux RND transporter periplasmic adaptor subunit"/>
    <property type="match status" value="1"/>
</dbReference>
<accession>A0A1M5RC29</accession>
<sequence length="358" mass="39340">MRTSGTAAIVGLALLAGAVAYKEWQATQTQAQVGERPAPRVVVAEARMEPMAREVEALGTVRARESVVLSAKITEKVEQVHFEDGDVVEQGQLLVTLRDGEQQAKLQAAQANLTEQEREYRRIEGLVKAKTIASNELDKILTDIDVAKATLAQYQAELDARYIRAPFSGLLGFRAVSPGALVTPERELTTLDDLSVVKLDFPVPERFLAEIRPGKQVLARAAAYPNQTFEGRVTGIDSRVDPTTRAVVVRAEINNAELQLRPGMLMSLQLIVEQRQGVVVPEAALVPRQQNQYVFVVDADNKVVQRQVVLGMRKRGSVEIVEGLQTGEKVITLGTNRVRPGQQVQTEKEESFTGERAV</sequence>
<feature type="domain" description="YknX-like C-terminal permuted SH3-like" evidence="4">
    <location>
        <begin position="278"/>
        <end position="345"/>
    </location>
</feature>
<comment type="similarity">
    <text evidence="1">Belongs to the membrane fusion protein (MFP) (TC 8.A.1) family.</text>
</comment>
<proteinExistence type="inferred from homology"/>
<evidence type="ECO:0000256" key="2">
    <source>
        <dbReference type="SAM" id="Coils"/>
    </source>
</evidence>
<dbReference type="SUPFAM" id="SSF111369">
    <property type="entry name" value="HlyD-like secretion proteins"/>
    <property type="match status" value="1"/>
</dbReference>
<dbReference type="NCBIfam" id="TIGR01730">
    <property type="entry name" value="RND_mfp"/>
    <property type="match status" value="1"/>
</dbReference>
<dbReference type="GO" id="GO:1990281">
    <property type="term" value="C:efflux pump complex"/>
    <property type="evidence" value="ECO:0007669"/>
    <property type="project" value="TreeGrafter"/>
</dbReference>
<dbReference type="AlphaFoldDB" id="A0A1M5RC29"/>
<name>A0A1M5RC29_9GAMM</name>
<feature type="coiled-coil region" evidence="2">
    <location>
        <begin position="99"/>
        <end position="157"/>
    </location>
</feature>
<dbReference type="Gene3D" id="2.40.50.100">
    <property type="match status" value="1"/>
</dbReference>
<dbReference type="InterPro" id="IPR058792">
    <property type="entry name" value="Beta-barrel_RND_2"/>
</dbReference>
<dbReference type="PANTHER" id="PTHR30469:SF16">
    <property type="entry name" value="HAE1 FAMILY EFFLUX PUMP MFP COMPONENT"/>
    <property type="match status" value="1"/>
</dbReference>
<dbReference type="EMBL" id="FQXG01000002">
    <property type="protein sequence ID" value="SHH23363.1"/>
    <property type="molecule type" value="Genomic_DNA"/>
</dbReference>
<keyword evidence="6" id="KW-1185">Reference proteome</keyword>
<dbReference type="RefSeq" id="WP_067657924.1">
    <property type="nucleotide sequence ID" value="NZ_FQXG01000002.1"/>
</dbReference>
<evidence type="ECO:0000259" key="3">
    <source>
        <dbReference type="Pfam" id="PF25954"/>
    </source>
</evidence>
<dbReference type="STRING" id="299255.SAMN02745129_1549"/>
<dbReference type="Gene3D" id="2.40.30.170">
    <property type="match status" value="1"/>
</dbReference>
<dbReference type="Pfam" id="PF25954">
    <property type="entry name" value="Beta-barrel_RND_2"/>
    <property type="match status" value="1"/>
</dbReference>
<dbReference type="InterPro" id="IPR006143">
    <property type="entry name" value="RND_pump_MFP"/>
</dbReference>
<dbReference type="InterPro" id="IPR058637">
    <property type="entry name" value="YknX-like_C"/>
</dbReference>